<evidence type="ECO:0000256" key="4">
    <source>
        <dbReference type="ARBA" id="ARBA00023186"/>
    </source>
</evidence>
<keyword evidence="2" id="KW-0862">Zinc</keyword>
<dbReference type="GO" id="GO:0042026">
    <property type="term" value="P:protein refolding"/>
    <property type="evidence" value="ECO:0007669"/>
    <property type="project" value="TreeGrafter"/>
</dbReference>
<dbReference type="InterPro" id="IPR016153">
    <property type="entry name" value="Heat_shock_Hsp33_N"/>
</dbReference>
<dbReference type="PANTHER" id="PTHR30111">
    <property type="entry name" value="33 KDA CHAPERONIN"/>
    <property type="match status" value="1"/>
</dbReference>
<reference evidence="6" key="1">
    <citation type="submission" date="2023-04" db="EMBL/GenBank/DDBJ databases">
        <title>Complete genome sequence of Temperatibacter marinus.</title>
        <authorList>
            <person name="Rong J.-C."/>
            <person name="Yi M.-L."/>
            <person name="Zhao Q."/>
        </authorList>
    </citation>
    <scope>NUCLEOTIDE SEQUENCE</scope>
    <source>
        <strain evidence="6">NBRC 110045</strain>
    </source>
</reference>
<dbReference type="AlphaFoldDB" id="A0AA52EGI8"/>
<organism evidence="6 7">
    <name type="scientific">Temperatibacter marinus</name>
    <dbReference type="NCBI Taxonomy" id="1456591"/>
    <lineage>
        <taxon>Bacteria</taxon>
        <taxon>Pseudomonadati</taxon>
        <taxon>Pseudomonadota</taxon>
        <taxon>Alphaproteobacteria</taxon>
        <taxon>Kordiimonadales</taxon>
        <taxon>Temperatibacteraceae</taxon>
        <taxon>Temperatibacter</taxon>
    </lineage>
</organism>
<sequence length="322" mass="36015">MSDQPIVIKDPDYSRDNEVRPFQIEGENFRGRVVRLGTAVDEILKNHNYSDAVARILGEFLVLTSLLGSMMKFKGIVTIQVKSSGALPMLVADYENSGIDGEPGHLRGYAQVDEKILGQYGKNPSYAGLVGSKKGYMALTIDQGDEMERYQGIVDLKGETLSEVARNYFLSSEQTPTEIKLSCDKDPVSGFWRAGGIMLQHLARGEEGQERLLERAETANQDKETWERATIFTNSVKEQELQDPSLTSDALLYRLFHEDGVRVFDASHVAFQCRCSRDKLYNTLKGFSAEDLVESTVDGKITVNCQFCSSDYVFDPEEFSTP</sequence>
<proteinExistence type="predicted"/>
<name>A0AA52EGI8_9PROT</name>
<keyword evidence="7" id="KW-1185">Reference proteome</keyword>
<evidence type="ECO:0000256" key="5">
    <source>
        <dbReference type="ARBA" id="ARBA00023284"/>
    </source>
</evidence>
<dbReference type="SUPFAM" id="SSF118352">
    <property type="entry name" value="HSP33 redox switch-like"/>
    <property type="match status" value="1"/>
</dbReference>
<dbReference type="GO" id="GO:0051082">
    <property type="term" value="F:unfolded protein binding"/>
    <property type="evidence" value="ECO:0007669"/>
    <property type="project" value="InterPro"/>
</dbReference>
<dbReference type="EMBL" id="CP123872">
    <property type="protein sequence ID" value="WND03253.1"/>
    <property type="molecule type" value="Genomic_DNA"/>
</dbReference>
<dbReference type="InterPro" id="IPR016154">
    <property type="entry name" value="Heat_shock_Hsp33_C"/>
</dbReference>
<dbReference type="PIRSF" id="PIRSF005261">
    <property type="entry name" value="Heat_shock_Hsp33"/>
    <property type="match status" value="1"/>
</dbReference>
<keyword evidence="4" id="KW-0143">Chaperone</keyword>
<accession>A0AA52EGI8</accession>
<dbReference type="InterPro" id="IPR023212">
    <property type="entry name" value="Hsp33_helix_hairpin_bin_dom_sf"/>
</dbReference>
<evidence type="ECO:0000256" key="3">
    <source>
        <dbReference type="ARBA" id="ARBA00023157"/>
    </source>
</evidence>
<dbReference type="Pfam" id="PF01430">
    <property type="entry name" value="HSP33"/>
    <property type="match status" value="1"/>
</dbReference>
<keyword evidence="3" id="KW-1015">Disulfide bond</keyword>
<evidence type="ECO:0000313" key="6">
    <source>
        <dbReference type="EMBL" id="WND03253.1"/>
    </source>
</evidence>
<keyword evidence="1" id="KW-0963">Cytoplasm</keyword>
<dbReference type="RefSeq" id="WP_310799106.1">
    <property type="nucleotide sequence ID" value="NZ_CP123872.1"/>
</dbReference>
<dbReference type="Gene3D" id="3.55.30.10">
    <property type="entry name" value="Hsp33 domain"/>
    <property type="match status" value="1"/>
</dbReference>
<gene>
    <name evidence="6" type="ORF">QGN29_02575</name>
</gene>
<dbReference type="SUPFAM" id="SSF64397">
    <property type="entry name" value="Hsp33 domain"/>
    <property type="match status" value="1"/>
</dbReference>
<dbReference type="CDD" id="cd00498">
    <property type="entry name" value="Hsp33"/>
    <property type="match status" value="1"/>
</dbReference>
<dbReference type="PANTHER" id="PTHR30111:SF1">
    <property type="entry name" value="33 KDA CHAPERONIN"/>
    <property type="match status" value="1"/>
</dbReference>
<dbReference type="GO" id="GO:0044183">
    <property type="term" value="F:protein folding chaperone"/>
    <property type="evidence" value="ECO:0007669"/>
    <property type="project" value="TreeGrafter"/>
</dbReference>
<evidence type="ECO:0000313" key="7">
    <source>
        <dbReference type="Proteomes" id="UP001268683"/>
    </source>
</evidence>
<dbReference type="Proteomes" id="UP001268683">
    <property type="component" value="Chromosome"/>
</dbReference>
<dbReference type="Gene3D" id="1.10.287.480">
    <property type="entry name" value="helix hairpin bin"/>
    <property type="match status" value="1"/>
</dbReference>
<dbReference type="InterPro" id="IPR000397">
    <property type="entry name" value="Heat_shock_Hsp33"/>
</dbReference>
<evidence type="ECO:0000256" key="1">
    <source>
        <dbReference type="ARBA" id="ARBA00022490"/>
    </source>
</evidence>
<protein>
    <submittedName>
        <fullName evidence="6">Hsp33 family molecular chaperone HslO</fullName>
    </submittedName>
</protein>
<dbReference type="GO" id="GO:0005737">
    <property type="term" value="C:cytoplasm"/>
    <property type="evidence" value="ECO:0007669"/>
    <property type="project" value="InterPro"/>
</dbReference>
<keyword evidence="5" id="KW-0676">Redox-active center</keyword>
<evidence type="ECO:0000256" key="2">
    <source>
        <dbReference type="ARBA" id="ARBA00022833"/>
    </source>
</evidence>
<dbReference type="Gene3D" id="3.90.1280.10">
    <property type="entry name" value="HSP33 redox switch-like"/>
    <property type="match status" value="1"/>
</dbReference>
<dbReference type="KEGG" id="tmk:QGN29_02575"/>